<dbReference type="Gene3D" id="2.70.70.10">
    <property type="entry name" value="Glucose Permease (Domain IIA)"/>
    <property type="match status" value="1"/>
</dbReference>
<feature type="transmembrane region" description="Helical" evidence="13">
    <location>
        <begin position="333"/>
        <end position="356"/>
    </location>
</feature>
<dbReference type="GO" id="GO:0015771">
    <property type="term" value="P:trehalose transport"/>
    <property type="evidence" value="ECO:0007669"/>
    <property type="project" value="TreeGrafter"/>
</dbReference>
<evidence type="ECO:0000256" key="12">
    <source>
        <dbReference type="SAM" id="MobiDB-lite"/>
    </source>
</evidence>
<feature type="transmembrane region" description="Helical" evidence="13">
    <location>
        <begin position="174"/>
        <end position="192"/>
    </location>
</feature>
<feature type="transmembrane region" description="Helical" evidence="13">
    <location>
        <begin position="256"/>
        <end position="278"/>
    </location>
</feature>
<accession>A0A317KTX5</accession>
<dbReference type="PROSITE" id="PS51098">
    <property type="entry name" value="PTS_EIIB_TYPE_1"/>
    <property type="match status" value="1"/>
</dbReference>
<evidence type="ECO:0000313" key="18">
    <source>
        <dbReference type="Proteomes" id="UP000245624"/>
    </source>
</evidence>
<feature type="transmembrane region" description="Helical" evidence="13">
    <location>
        <begin position="212"/>
        <end position="236"/>
    </location>
</feature>
<keyword evidence="7 13" id="KW-0812">Transmembrane</keyword>
<evidence type="ECO:0000256" key="3">
    <source>
        <dbReference type="ARBA" id="ARBA00022475"/>
    </source>
</evidence>
<dbReference type="FunFam" id="2.70.70.10:FF:000001">
    <property type="entry name" value="PTS system glucose-specific IIA component"/>
    <property type="match status" value="1"/>
</dbReference>
<dbReference type="InterPro" id="IPR011297">
    <property type="entry name" value="PTS_IIABC_b_glu"/>
</dbReference>
<dbReference type="EMBL" id="QGTD01000021">
    <property type="protein sequence ID" value="PWU66604.1"/>
    <property type="molecule type" value="Genomic_DNA"/>
</dbReference>
<dbReference type="InterPro" id="IPR013013">
    <property type="entry name" value="PTS_EIIC_1"/>
</dbReference>
<evidence type="ECO:0000259" key="15">
    <source>
        <dbReference type="PROSITE" id="PS51098"/>
    </source>
</evidence>
<dbReference type="InterPro" id="IPR050558">
    <property type="entry name" value="PTS_Sugar-Specific_Components"/>
</dbReference>
<dbReference type="NCBIfam" id="TIGR00830">
    <property type="entry name" value="PTBA"/>
    <property type="match status" value="1"/>
</dbReference>
<comment type="subcellular location">
    <subcellularLocation>
        <location evidence="1">Cell membrane</location>
        <topology evidence="1">Multi-pass membrane protein</topology>
    </subcellularLocation>
</comment>
<dbReference type="InterPro" id="IPR001996">
    <property type="entry name" value="PTS_IIB_1"/>
</dbReference>
<dbReference type="OrthoDB" id="9769191at2"/>
<dbReference type="PROSITE" id="PS00371">
    <property type="entry name" value="PTS_EIIA_TYPE_1_HIS"/>
    <property type="match status" value="1"/>
</dbReference>
<keyword evidence="18" id="KW-1185">Reference proteome</keyword>
<evidence type="ECO:0000256" key="8">
    <source>
        <dbReference type="ARBA" id="ARBA00022777"/>
    </source>
</evidence>
<evidence type="ECO:0000256" key="10">
    <source>
        <dbReference type="ARBA" id="ARBA00023136"/>
    </source>
</evidence>
<feature type="transmembrane region" description="Helical" evidence="13">
    <location>
        <begin position="368"/>
        <end position="387"/>
    </location>
</feature>
<dbReference type="InterPro" id="IPR036878">
    <property type="entry name" value="Glu_permease_IIB"/>
</dbReference>
<keyword evidence="3" id="KW-1003">Cell membrane</keyword>
<dbReference type="PANTHER" id="PTHR30175:SF1">
    <property type="entry name" value="PTS SYSTEM ARBUTIN-, CELLOBIOSE-, AND SALICIN-SPECIFIC EIIBC COMPONENT-RELATED"/>
    <property type="match status" value="1"/>
</dbReference>
<dbReference type="RefSeq" id="WP_109985737.1">
    <property type="nucleotide sequence ID" value="NZ_QGTD01000021.1"/>
</dbReference>
<reference evidence="17 18" key="1">
    <citation type="submission" date="2018-05" db="EMBL/GenBank/DDBJ databases">
        <title>Genomic analysis of Gracilibacillus dipsosauri DD1 reveals novel features of a salt-tolerant amylase.</title>
        <authorList>
            <person name="Deutch C.E."/>
            <person name="Yang S."/>
        </authorList>
    </citation>
    <scope>NUCLEOTIDE SEQUENCE [LARGE SCALE GENOMIC DNA]</scope>
    <source>
        <strain evidence="17 18">DD1</strain>
    </source>
</reference>
<comment type="caution">
    <text evidence="17">The sequence shown here is derived from an EMBL/GenBank/DDBJ whole genome shotgun (WGS) entry which is preliminary data.</text>
</comment>
<dbReference type="InterPro" id="IPR001127">
    <property type="entry name" value="PTS_EIIA_1_perm"/>
</dbReference>
<feature type="transmembrane region" description="Helical" evidence="13">
    <location>
        <begin position="298"/>
        <end position="321"/>
    </location>
</feature>
<keyword evidence="8" id="KW-0418">Kinase</keyword>
<feature type="transmembrane region" description="Helical" evidence="13">
    <location>
        <begin position="143"/>
        <end position="162"/>
    </location>
</feature>
<evidence type="ECO:0000313" key="17">
    <source>
        <dbReference type="EMBL" id="PWU66604.1"/>
    </source>
</evidence>
<dbReference type="GO" id="GO:0009401">
    <property type="term" value="P:phosphoenolpyruvate-dependent sugar phosphotransferase system"/>
    <property type="evidence" value="ECO:0007669"/>
    <property type="project" value="UniProtKB-KW"/>
</dbReference>
<dbReference type="PROSITE" id="PS51093">
    <property type="entry name" value="PTS_EIIA_TYPE_1"/>
    <property type="match status" value="1"/>
</dbReference>
<dbReference type="GO" id="GO:0090589">
    <property type="term" value="F:protein-phosphocysteine-trehalose phosphotransferase system transporter activity"/>
    <property type="evidence" value="ECO:0007669"/>
    <property type="project" value="TreeGrafter"/>
</dbReference>
<feature type="compositionally biased region" description="Basic and acidic residues" evidence="12">
    <location>
        <begin position="470"/>
        <end position="479"/>
    </location>
</feature>
<dbReference type="Pfam" id="PF00358">
    <property type="entry name" value="PTS_EIIA_1"/>
    <property type="match status" value="1"/>
</dbReference>
<dbReference type="Proteomes" id="UP000245624">
    <property type="component" value="Unassembled WGS sequence"/>
</dbReference>
<dbReference type="Gene3D" id="3.30.1360.60">
    <property type="entry name" value="Glucose permease domain IIB"/>
    <property type="match status" value="1"/>
</dbReference>
<evidence type="ECO:0000256" key="2">
    <source>
        <dbReference type="ARBA" id="ARBA00022448"/>
    </source>
</evidence>
<feature type="domain" description="PTS EIIA type-1" evidence="14">
    <location>
        <begin position="505"/>
        <end position="609"/>
    </location>
</feature>
<dbReference type="CDD" id="cd00212">
    <property type="entry name" value="PTS_IIB_glc"/>
    <property type="match status" value="1"/>
</dbReference>
<evidence type="ECO:0000256" key="9">
    <source>
        <dbReference type="ARBA" id="ARBA00022989"/>
    </source>
</evidence>
<feature type="compositionally biased region" description="Polar residues" evidence="12">
    <location>
        <begin position="480"/>
        <end position="491"/>
    </location>
</feature>
<dbReference type="GO" id="GO:0005886">
    <property type="term" value="C:plasma membrane"/>
    <property type="evidence" value="ECO:0007669"/>
    <property type="project" value="UniProtKB-SubCell"/>
</dbReference>
<evidence type="ECO:0000256" key="11">
    <source>
        <dbReference type="PROSITE-ProRule" id="PRU00421"/>
    </source>
</evidence>
<dbReference type="Pfam" id="PF02378">
    <property type="entry name" value="PTS_EIIC"/>
    <property type="match status" value="1"/>
</dbReference>
<dbReference type="InterPro" id="IPR018113">
    <property type="entry name" value="PTrfase_EIIB_Cys"/>
</dbReference>
<evidence type="ECO:0000256" key="1">
    <source>
        <dbReference type="ARBA" id="ARBA00004651"/>
    </source>
</evidence>
<feature type="active site" description="Phosphocysteine intermediate; for EIIB activity" evidence="11">
    <location>
        <position position="26"/>
    </location>
</feature>
<organism evidence="17 18">
    <name type="scientific">Gracilibacillus dipsosauri</name>
    <dbReference type="NCBI Taxonomy" id="178340"/>
    <lineage>
        <taxon>Bacteria</taxon>
        <taxon>Bacillati</taxon>
        <taxon>Bacillota</taxon>
        <taxon>Bacilli</taxon>
        <taxon>Bacillales</taxon>
        <taxon>Bacillaceae</taxon>
        <taxon>Gracilibacillus</taxon>
    </lineage>
</organism>
<keyword evidence="4" id="KW-0762">Sugar transport</keyword>
<name>A0A317KTX5_9BACI</name>
<dbReference type="PANTHER" id="PTHR30175">
    <property type="entry name" value="PHOSPHOTRANSFERASE SYSTEM TRANSPORT PROTEIN"/>
    <property type="match status" value="1"/>
</dbReference>
<evidence type="ECO:0000256" key="4">
    <source>
        <dbReference type="ARBA" id="ARBA00022597"/>
    </source>
</evidence>
<keyword evidence="10 13" id="KW-0472">Membrane</keyword>
<dbReference type="AlphaFoldDB" id="A0A317KTX5"/>
<evidence type="ECO:0000256" key="6">
    <source>
        <dbReference type="ARBA" id="ARBA00022683"/>
    </source>
</evidence>
<dbReference type="SUPFAM" id="SSF55604">
    <property type="entry name" value="Glucose permease domain IIB"/>
    <property type="match status" value="1"/>
</dbReference>
<feature type="domain" description="PTS EIIC type-1" evidence="16">
    <location>
        <begin position="104"/>
        <end position="476"/>
    </location>
</feature>
<evidence type="ECO:0000256" key="13">
    <source>
        <dbReference type="SAM" id="Phobius"/>
    </source>
</evidence>
<gene>
    <name evidence="17" type="ORF">DLJ74_19480</name>
</gene>
<keyword evidence="2" id="KW-0813">Transport</keyword>
<feature type="transmembrane region" description="Helical" evidence="13">
    <location>
        <begin position="437"/>
        <end position="460"/>
    </location>
</feature>
<dbReference type="PROSITE" id="PS51103">
    <property type="entry name" value="PTS_EIIC_TYPE_1"/>
    <property type="match status" value="1"/>
</dbReference>
<dbReference type="InterPro" id="IPR011055">
    <property type="entry name" value="Dup_hybrid_motif"/>
</dbReference>
<feature type="transmembrane region" description="Helical" evidence="13">
    <location>
        <begin position="394"/>
        <end position="417"/>
    </location>
</feature>
<keyword evidence="9 13" id="KW-1133">Transmembrane helix</keyword>
<protein>
    <submittedName>
        <fullName evidence="17">PTS beta-glucoside transporter subunit IIABC</fullName>
    </submittedName>
</protein>
<dbReference type="PROSITE" id="PS01035">
    <property type="entry name" value="PTS_EIIB_TYPE_1_CYS"/>
    <property type="match status" value="1"/>
</dbReference>
<evidence type="ECO:0000256" key="7">
    <source>
        <dbReference type="ARBA" id="ARBA00022692"/>
    </source>
</evidence>
<keyword evidence="5" id="KW-0808">Transferase</keyword>
<dbReference type="GO" id="GO:0016301">
    <property type="term" value="F:kinase activity"/>
    <property type="evidence" value="ECO:0007669"/>
    <property type="project" value="UniProtKB-KW"/>
</dbReference>
<feature type="domain" description="PTS EIIB type-1" evidence="15">
    <location>
        <begin position="4"/>
        <end position="86"/>
    </location>
</feature>
<dbReference type="FunFam" id="3.30.1360.60:FF:000001">
    <property type="entry name" value="PTS system glucose-specific IIBC component PtsG"/>
    <property type="match status" value="1"/>
</dbReference>
<dbReference type="Pfam" id="PF00367">
    <property type="entry name" value="PTS_EIIB"/>
    <property type="match status" value="1"/>
</dbReference>
<feature type="transmembrane region" description="Helical" evidence="13">
    <location>
        <begin position="102"/>
        <end position="123"/>
    </location>
</feature>
<evidence type="ECO:0000259" key="14">
    <source>
        <dbReference type="PROSITE" id="PS51093"/>
    </source>
</evidence>
<sequence>MKYEQLANDIIKNIGGKENVNSVVHCVTRLRFKLKDEDKANTSVLKDMDGIVTVMKSGGQYQVVIGNHVSDVYKAVLSVGGFDTQSSADEESEEKQGLFNKFIDIVSGIFAPILGVLAASGMIKGFNALFVALGLYANTTGTYHILQAVGDALFHFFPVFLGFTAMKKFGGNHFVGMAIGAALVYPSLSGITEGEPLYTLFQGTIFESPIHITFLGIPVILMSYASSVIPIILAAYVGSKLEKWFIKVIPDVVKSFLVPFFTLLVIVPITFIVIGPIATWISSLLGQATVWAYDLSPLLAGLILGGLWQLFVMFGLHWGFIPIAMNNLAVFGYDFILALISATSLATTGVVLGVMARTKQQKIKTLSIPAAISSIFGVSEPAIYGITLPLKRPFIITLITSAVGGGIMGATGTKVYMMGGLGVFGIPSKIGSEGLDIGFWGGIIAMGVNLVLGFILAYLFGLSKKNKDGESLKEEDNHNSTDNNQDENITSPLKGTVLSLSEVKDEAFSTGALGKGLAIDPTEGKLVSPVSGTVTALFPTNHAVGITTDNGAEILMHIGLDTVQLNGKFFKSSIKQGDRIEKGQLLIDFDVEQIKQAGFSVVTPVLITNSDKYKELILTNADNVDPGGQLIKAVIH</sequence>
<feature type="region of interest" description="Disordered" evidence="12">
    <location>
        <begin position="470"/>
        <end position="491"/>
    </location>
</feature>
<dbReference type="SUPFAM" id="SSF51261">
    <property type="entry name" value="Duplicated hybrid motif"/>
    <property type="match status" value="1"/>
</dbReference>
<evidence type="ECO:0000256" key="5">
    <source>
        <dbReference type="ARBA" id="ARBA00022679"/>
    </source>
</evidence>
<keyword evidence="6" id="KW-0598">Phosphotransferase system</keyword>
<evidence type="ECO:0000259" key="16">
    <source>
        <dbReference type="PROSITE" id="PS51103"/>
    </source>
</evidence>
<proteinExistence type="predicted"/>
<dbReference type="NCBIfam" id="TIGR01995">
    <property type="entry name" value="PTS-II-ABC-beta"/>
    <property type="match status" value="1"/>
</dbReference>
<dbReference type="GO" id="GO:0008982">
    <property type="term" value="F:protein-N(PI)-phosphohistidine-sugar phosphotransferase activity"/>
    <property type="evidence" value="ECO:0007669"/>
    <property type="project" value="InterPro"/>
</dbReference>
<dbReference type="InterPro" id="IPR003352">
    <property type="entry name" value="PTS_EIIC"/>
</dbReference>